<dbReference type="OrthoDB" id="5571888at2759"/>
<dbReference type="GO" id="GO:0090575">
    <property type="term" value="C:RNA polymerase II transcription regulator complex"/>
    <property type="evidence" value="ECO:0007669"/>
    <property type="project" value="TreeGrafter"/>
</dbReference>
<dbReference type="InterPro" id="IPR046347">
    <property type="entry name" value="bZIP_sf"/>
</dbReference>
<feature type="coiled-coil region" evidence="3">
    <location>
        <begin position="78"/>
        <end position="119"/>
    </location>
</feature>
<dbReference type="Gene3D" id="1.20.5.170">
    <property type="match status" value="1"/>
</dbReference>
<dbReference type="PANTHER" id="PTHR40621:SF10">
    <property type="entry name" value="BZIP DOMAIN-CONTAINING PROTEIN"/>
    <property type="match status" value="1"/>
</dbReference>
<dbReference type="Proteomes" id="UP000886653">
    <property type="component" value="Unassembled WGS sequence"/>
</dbReference>
<comment type="caution">
    <text evidence="6">The sequence shown here is derived from an EMBL/GenBank/DDBJ whole genome shotgun (WGS) entry which is preliminary data.</text>
</comment>
<dbReference type="GO" id="GO:0000976">
    <property type="term" value="F:transcription cis-regulatory region binding"/>
    <property type="evidence" value="ECO:0007669"/>
    <property type="project" value="InterPro"/>
</dbReference>
<accession>A0A9P6NVB7</accession>
<dbReference type="PROSITE" id="PS00036">
    <property type="entry name" value="BZIP_BASIC"/>
    <property type="match status" value="1"/>
</dbReference>
<dbReference type="InterPro" id="IPR004827">
    <property type="entry name" value="bZIP"/>
</dbReference>
<feature type="region of interest" description="Disordered" evidence="4">
    <location>
        <begin position="1"/>
        <end position="47"/>
    </location>
</feature>
<dbReference type="SMART" id="SM00338">
    <property type="entry name" value="BRLZ"/>
    <property type="match status" value="1"/>
</dbReference>
<dbReference type="PANTHER" id="PTHR40621">
    <property type="entry name" value="TRANSCRIPTION FACTOR KAPC-RELATED"/>
    <property type="match status" value="1"/>
</dbReference>
<comment type="subcellular location">
    <subcellularLocation>
        <location evidence="1">Nucleus</location>
    </subcellularLocation>
</comment>
<organism evidence="6 7">
    <name type="scientific">Cronartium quercuum f. sp. fusiforme G11</name>
    <dbReference type="NCBI Taxonomy" id="708437"/>
    <lineage>
        <taxon>Eukaryota</taxon>
        <taxon>Fungi</taxon>
        <taxon>Dikarya</taxon>
        <taxon>Basidiomycota</taxon>
        <taxon>Pucciniomycotina</taxon>
        <taxon>Pucciniomycetes</taxon>
        <taxon>Pucciniales</taxon>
        <taxon>Coleosporiaceae</taxon>
        <taxon>Cronartium</taxon>
    </lineage>
</organism>
<evidence type="ECO:0000256" key="3">
    <source>
        <dbReference type="SAM" id="Coils"/>
    </source>
</evidence>
<proteinExistence type="predicted"/>
<sequence length="376" mass="42169">MRSPTRSLSSSCLEPFNPSSTGLNHKRTHSHPHALVEVPDWEDKPSPEEYKLLSSKEKRQLRNKISARNFRHRRKEHISTLEQQLINRDQLIDSLKNELNQTKSDNLELKSEIEHLKTKWSDLMKKIEEMSLGVSITSTSNTQQQPLPQPPLSPKSRPPNKSNMILQFPNLHKDVGTHTRKPFNGVGGMTSGGNVGVHTTLIPEIPIDVYRNPLITNTESTPKPMAQITFDSNTSPQSLIEQKLYAKSVITARPTTTTNSIINLGAILNSLSINDNLFNLDSTKLTQSDRIECLSKRLNQVIIEAFKSHSSNDTSTYLDEDKLIGCLDGRLQLQVVESSPPPPYMPSSPTTTTTTTIDHHLSRQFSRFAISEPTPA</sequence>
<protein>
    <recommendedName>
        <fullName evidence="5">BZIP domain-containing protein</fullName>
    </recommendedName>
</protein>
<keyword evidence="2" id="KW-0539">Nucleus</keyword>
<dbReference type="AlphaFoldDB" id="A0A9P6NVB7"/>
<evidence type="ECO:0000256" key="1">
    <source>
        <dbReference type="ARBA" id="ARBA00004123"/>
    </source>
</evidence>
<dbReference type="PROSITE" id="PS50217">
    <property type="entry name" value="BZIP"/>
    <property type="match status" value="1"/>
</dbReference>
<keyword evidence="7" id="KW-1185">Reference proteome</keyword>
<evidence type="ECO:0000256" key="2">
    <source>
        <dbReference type="ARBA" id="ARBA00023242"/>
    </source>
</evidence>
<feature type="domain" description="BZIP" evidence="5">
    <location>
        <begin position="53"/>
        <end position="116"/>
    </location>
</feature>
<feature type="compositionally biased region" description="Polar residues" evidence="4">
    <location>
        <begin position="1"/>
        <end position="23"/>
    </location>
</feature>
<dbReference type="Pfam" id="PF07716">
    <property type="entry name" value="bZIP_2"/>
    <property type="match status" value="1"/>
</dbReference>
<gene>
    <name evidence="6" type="ORF">CROQUDRAFT_35117</name>
</gene>
<dbReference type="InterPro" id="IPR050936">
    <property type="entry name" value="AP-1-like"/>
</dbReference>
<feature type="compositionally biased region" description="Pro residues" evidence="4">
    <location>
        <begin position="147"/>
        <end position="157"/>
    </location>
</feature>
<evidence type="ECO:0000256" key="4">
    <source>
        <dbReference type="SAM" id="MobiDB-lite"/>
    </source>
</evidence>
<feature type="region of interest" description="Disordered" evidence="4">
    <location>
        <begin position="138"/>
        <end position="163"/>
    </location>
</feature>
<name>A0A9P6NVB7_9BASI</name>
<evidence type="ECO:0000313" key="6">
    <source>
        <dbReference type="EMBL" id="KAG0152277.1"/>
    </source>
</evidence>
<keyword evidence="3" id="KW-0175">Coiled coil</keyword>
<evidence type="ECO:0000313" key="7">
    <source>
        <dbReference type="Proteomes" id="UP000886653"/>
    </source>
</evidence>
<dbReference type="CDD" id="cd14810">
    <property type="entry name" value="bZIP_u1"/>
    <property type="match status" value="1"/>
</dbReference>
<reference evidence="6" key="1">
    <citation type="submission" date="2013-11" db="EMBL/GenBank/DDBJ databases">
        <title>Genome sequence of the fusiform rust pathogen reveals effectors for host alternation and coevolution with pine.</title>
        <authorList>
            <consortium name="DOE Joint Genome Institute"/>
            <person name="Smith K."/>
            <person name="Pendleton A."/>
            <person name="Kubisiak T."/>
            <person name="Anderson C."/>
            <person name="Salamov A."/>
            <person name="Aerts A."/>
            <person name="Riley R."/>
            <person name="Clum A."/>
            <person name="Lindquist E."/>
            <person name="Ence D."/>
            <person name="Campbell M."/>
            <person name="Kronenberg Z."/>
            <person name="Feau N."/>
            <person name="Dhillon B."/>
            <person name="Hamelin R."/>
            <person name="Burleigh J."/>
            <person name="Smith J."/>
            <person name="Yandell M."/>
            <person name="Nelson C."/>
            <person name="Grigoriev I."/>
            <person name="Davis J."/>
        </authorList>
    </citation>
    <scope>NUCLEOTIDE SEQUENCE</scope>
    <source>
        <strain evidence="6">G11</strain>
    </source>
</reference>
<dbReference type="SUPFAM" id="SSF57959">
    <property type="entry name" value="Leucine zipper domain"/>
    <property type="match status" value="1"/>
</dbReference>
<evidence type="ECO:0000259" key="5">
    <source>
        <dbReference type="PROSITE" id="PS50217"/>
    </source>
</evidence>
<dbReference type="EMBL" id="MU167208">
    <property type="protein sequence ID" value="KAG0152277.1"/>
    <property type="molecule type" value="Genomic_DNA"/>
</dbReference>
<dbReference type="GO" id="GO:0001228">
    <property type="term" value="F:DNA-binding transcription activator activity, RNA polymerase II-specific"/>
    <property type="evidence" value="ECO:0007669"/>
    <property type="project" value="TreeGrafter"/>
</dbReference>